<dbReference type="RefSeq" id="WP_055426031.1">
    <property type="nucleotide sequence ID" value="NZ_FCOR01000011.1"/>
</dbReference>
<dbReference type="PANTHER" id="PTHR34478">
    <property type="entry name" value="PROTEIN LEMA"/>
    <property type="match status" value="1"/>
</dbReference>
<dbReference type="OrthoDB" id="9804152at2"/>
<evidence type="ECO:0000313" key="8">
    <source>
        <dbReference type="Proteomes" id="UP000182761"/>
    </source>
</evidence>
<keyword evidence="5 6" id="KW-0472">Membrane</keyword>
<dbReference type="PANTHER" id="PTHR34478:SF2">
    <property type="entry name" value="MEMBRANE PROTEIN"/>
    <property type="match status" value="1"/>
</dbReference>
<dbReference type="InterPro" id="IPR023353">
    <property type="entry name" value="LemA-like_dom_sf"/>
</dbReference>
<accession>A0A0X3AS02</accession>
<evidence type="ECO:0000313" key="7">
    <source>
        <dbReference type="EMBL" id="CVK16845.1"/>
    </source>
</evidence>
<dbReference type="GO" id="GO:0016020">
    <property type="term" value="C:membrane"/>
    <property type="evidence" value="ECO:0007669"/>
    <property type="project" value="UniProtKB-SubCell"/>
</dbReference>
<evidence type="ECO:0000256" key="6">
    <source>
        <dbReference type="SAM" id="Phobius"/>
    </source>
</evidence>
<evidence type="ECO:0000256" key="1">
    <source>
        <dbReference type="ARBA" id="ARBA00004167"/>
    </source>
</evidence>
<dbReference type="AlphaFoldDB" id="A0A0X3AS02"/>
<reference evidence="7 8" key="1">
    <citation type="submission" date="2016-01" db="EMBL/GenBank/DDBJ databases">
        <authorList>
            <person name="McClelland M."/>
            <person name="Jain A."/>
            <person name="Saraogi P."/>
            <person name="Mendelson R."/>
            <person name="Westerman R."/>
            <person name="SanMiguel P."/>
            <person name="Csonka L."/>
        </authorList>
    </citation>
    <scope>NUCLEOTIDE SEQUENCE [LARGE SCALE GENOMIC DNA]</scope>
    <source>
        <strain evidence="7 8">R-53146</strain>
    </source>
</reference>
<evidence type="ECO:0000256" key="5">
    <source>
        <dbReference type="ARBA" id="ARBA00023136"/>
    </source>
</evidence>
<feature type="transmembrane region" description="Helical" evidence="6">
    <location>
        <begin position="6"/>
        <end position="27"/>
    </location>
</feature>
<dbReference type="Proteomes" id="UP000182761">
    <property type="component" value="Unassembled WGS sequence"/>
</dbReference>
<keyword evidence="8" id="KW-1185">Reference proteome</keyword>
<evidence type="ECO:0000256" key="4">
    <source>
        <dbReference type="ARBA" id="ARBA00022989"/>
    </source>
</evidence>
<dbReference type="EMBL" id="FCOR01000011">
    <property type="protein sequence ID" value="CVK16845.1"/>
    <property type="molecule type" value="Genomic_DNA"/>
</dbReference>
<name>A0A0X3AS02_9FLAO</name>
<gene>
    <name evidence="7" type="ORF">Ga0061079_11137</name>
</gene>
<comment type="subcellular location">
    <subcellularLocation>
        <location evidence="1">Membrane</location>
        <topology evidence="1">Single-pass membrane protein</topology>
    </subcellularLocation>
</comment>
<protein>
    <submittedName>
        <fullName evidence="7">LemA protein</fullName>
    </submittedName>
</protein>
<organism evidence="7 8">
    <name type="scientific">Apibacter mensalis</name>
    <dbReference type="NCBI Taxonomy" id="1586267"/>
    <lineage>
        <taxon>Bacteria</taxon>
        <taxon>Pseudomonadati</taxon>
        <taxon>Bacteroidota</taxon>
        <taxon>Flavobacteriia</taxon>
        <taxon>Flavobacteriales</taxon>
        <taxon>Weeksellaceae</taxon>
        <taxon>Apibacter</taxon>
    </lineage>
</organism>
<keyword evidence="4 6" id="KW-1133">Transmembrane helix</keyword>
<sequence length="205" mass="22404">MKKGCLIGGGIIGLIAVIVIGIFMWGIGINNNMIELNNDVNLKWGSVESSYQRRSDLVPGLVATVNKATNYEKETLTSVIEARAKASSVQIDPSNLSPEKLAEYQKAQSGLGSALGRLLVTIEKYPDLKANQNILGLQNQLEGTENRIKIDRDNFNQSVTAYNNYIQKFPASIVANFRNFKEKGTFKADAGAEKAPNVDQLLNGK</sequence>
<keyword evidence="3 6" id="KW-0812">Transmembrane</keyword>
<comment type="similarity">
    <text evidence="2">Belongs to the LemA family.</text>
</comment>
<dbReference type="STRING" id="1586267.GCA_001418685_01710"/>
<dbReference type="InterPro" id="IPR007156">
    <property type="entry name" value="MamQ_LemA"/>
</dbReference>
<evidence type="ECO:0000256" key="3">
    <source>
        <dbReference type="ARBA" id="ARBA00022692"/>
    </source>
</evidence>
<dbReference type="Pfam" id="PF04011">
    <property type="entry name" value="LemA"/>
    <property type="match status" value="1"/>
</dbReference>
<proteinExistence type="inferred from homology"/>
<evidence type="ECO:0000256" key="2">
    <source>
        <dbReference type="ARBA" id="ARBA00008854"/>
    </source>
</evidence>
<dbReference type="SUPFAM" id="SSF140478">
    <property type="entry name" value="LemA-like"/>
    <property type="match status" value="1"/>
</dbReference>
<dbReference type="Gene3D" id="1.20.1440.20">
    <property type="entry name" value="LemA-like domain"/>
    <property type="match status" value="1"/>
</dbReference>